<evidence type="ECO:0000256" key="4">
    <source>
        <dbReference type="ARBA" id="ARBA00023136"/>
    </source>
</evidence>
<dbReference type="GO" id="GO:0004930">
    <property type="term" value="F:G protein-coupled receptor activity"/>
    <property type="evidence" value="ECO:0007669"/>
    <property type="project" value="InterPro"/>
</dbReference>
<keyword evidence="4 6" id="KW-0472">Membrane</keyword>
<evidence type="ECO:0000256" key="1">
    <source>
        <dbReference type="ARBA" id="ARBA00004141"/>
    </source>
</evidence>
<dbReference type="RefSeq" id="XP_026288835.2">
    <property type="nucleotide sequence ID" value="XM_026433050.2"/>
</dbReference>
<dbReference type="GO" id="GO:0007166">
    <property type="term" value="P:cell surface receptor signaling pathway"/>
    <property type="evidence" value="ECO:0007669"/>
    <property type="project" value="InterPro"/>
</dbReference>
<dbReference type="InterPro" id="IPR052808">
    <property type="entry name" value="GPCR_Mth-like"/>
</dbReference>
<dbReference type="AlphaFoldDB" id="A0A6J1TB01"/>
<feature type="compositionally biased region" description="Gly residues" evidence="5">
    <location>
        <begin position="729"/>
        <end position="746"/>
    </location>
</feature>
<feature type="transmembrane region" description="Helical" evidence="6">
    <location>
        <begin position="513"/>
        <end position="538"/>
    </location>
</feature>
<feature type="transmembrane region" description="Helical" evidence="6">
    <location>
        <begin position="558"/>
        <end position="582"/>
    </location>
</feature>
<dbReference type="InterPro" id="IPR017981">
    <property type="entry name" value="GPCR_2-like_7TM"/>
</dbReference>
<evidence type="ECO:0000256" key="3">
    <source>
        <dbReference type="ARBA" id="ARBA00022989"/>
    </source>
</evidence>
<evidence type="ECO:0000259" key="8">
    <source>
        <dbReference type="PROSITE" id="PS50261"/>
    </source>
</evidence>
<feature type="compositionally biased region" description="Polar residues" evidence="5">
    <location>
        <begin position="230"/>
        <end position="241"/>
    </location>
</feature>
<feature type="domain" description="G-protein coupled receptors family 2 profile 2" evidence="8">
    <location>
        <begin position="445"/>
        <end position="710"/>
    </location>
</feature>
<dbReference type="GO" id="GO:0016020">
    <property type="term" value="C:membrane"/>
    <property type="evidence" value="ECO:0007669"/>
    <property type="project" value="UniProtKB-SubCell"/>
</dbReference>
<dbReference type="InterPro" id="IPR000832">
    <property type="entry name" value="GPCR_2_secretin-like"/>
</dbReference>
<dbReference type="Proteomes" id="UP000504606">
    <property type="component" value="Unplaced"/>
</dbReference>
<keyword evidence="9" id="KW-1185">Reference proteome</keyword>
<evidence type="ECO:0000256" key="6">
    <source>
        <dbReference type="SAM" id="Phobius"/>
    </source>
</evidence>
<protein>
    <submittedName>
        <fullName evidence="10 11">Uncharacterized protein LOC113213844 isoform X1</fullName>
    </submittedName>
</protein>
<evidence type="ECO:0000256" key="7">
    <source>
        <dbReference type="SAM" id="SignalP"/>
    </source>
</evidence>
<evidence type="ECO:0000256" key="2">
    <source>
        <dbReference type="ARBA" id="ARBA00022692"/>
    </source>
</evidence>
<feature type="chain" id="PRO_5044639536" evidence="7">
    <location>
        <begin position="21"/>
        <end position="800"/>
    </location>
</feature>
<comment type="subcellular location">
    <subcellularLocation>
        <location evidence="1">Membrane</location>
        <topology evidence="1">Multi-pass membrane protein</topology>
    </subcellularLocation>
</comment>
<dbReference type="Gene3D" id="1.20.1070.10">
    <property type="entry name" value="Rhodopsin 7-helix transmembrane proteins"/>
    <property type="match status" value="1"/>
</dbReference>
<reference evidence="10 11" key="1">
    <citation type="submission" date="2025-04" db="UniProtKB">
        <authorList>
            <consortium name="RefSeq"/>
        </authorList>
    </citation>
    <scope>IDENTIFICATION</scope>
    <source>
        <tissue evidence="10 11">Whole organism</tissue>
    </source>
</reference>
<feature type="transmembrane region" description="Helical" evidence="6">
    <location>
        <begin position="448"/>
        <end position="470"/>
    </location>
</feature>
<feature type="transmembrane region" description="Helical" evidence="6">
    <location>
        <begin position="686"/>
        <end position="708"/>
    </location>
</feature>
<organism evidence="9 10">
    <name type="scientific">Frankliniella occidentalis</name>
    <name type="common">Western flower thrips</name>
    <name type="synonym">Euthrips occidentalis</name>
    <dbReference type="NCBI Taxonomy" id="133901"/>
    <lineage>
        <taxon>Eukaryota</taxon>
        <taxon>Metazoa</taxon>
        <taxon>Ecdysozoa</taxon>
        <taxon>Arthropoda</taxon>
        <taxon>Hexapoda</taxon>
        <taxon>Insecta</taxon>
        <taxon>Pterygota</taxon>
        <taxon>Neoptera</taxon>
        <taxon>Paraneoptera</taxon>
        <taxon>Thysanoptera</taxon>
        <taxon>Terebrantia</taxon>
        <taxon>Thripoidea</taxon>
        <taxon>Thripidae</taxon>
        <taxon>Frankliniella</taxon>
    </lineage>
</organism>
<feature type="transmembrane region" description="Helical" evidence="6">
    <location>
        <begin position="482"/>
        <end position="501"/>
    </location>
</feature>
<evidence type="ECO:0000313" key="10">
    <source>
        <dbReference type="RefSeq" id="XP_026288835.2"/>
    </source>
</evidence>
<keyword evidence="3 6" id="KW-1133">Transmembrane helix</keyword>
<keyword evidence="2 6" id="KW-0812">Transmembrane</keyword>
<dbReference type="PROSITE" id="PS50261">
    <property type="entry name" value="G_PROTEIN_RECEP_F2_4"/>
    <property type="match status" value="1"/>
</dbReference>
<feature type="signal peptide" evidence="7">
    <location>
        <begin position="1"/>
        <end position="20"/>
    </location>
</feature>
<dbReference type="Pfam" id="PF00002">
    <property type="entry name" value="7tm_2"/>
    <property type="match status" value="1"/>
</dbReference>
<evidence type="ECO:0000256" key="5">
    <source>
        <dbReference type="SAM" id="MobiDB-lite"/>
    </source>
</evidence>
<feature type="transmembrane region" description="Helical" evidence="6">
    <location>
        <begin position="602"/>
        <end position="626"/>
    </location>
</feature>
<dbReference type="PANTHER" id="PTHR46953">
    <property type="entry name" value="G-PROTEIN COUPLED RECEPTOR MTH-LIKE 1-RELATED"/>
    <property type="match status" value="1"/>
</dbReference>
<dbReference type="PANTHER" id="PTHR46953:SF1">
    <property type="entry name" value="G-PROTEIN COUPLED RECEPTOR MTH-LIKE 1-RELATED"/>
    <property type="match status" value="1"/>
</dbReference>
<dbReference type="CDD" id="cd15039">
    <property type="entry name" value="7tmB3_Methuselah-like"/>
    <property type="match status" value="1"/>
</dbReference>
<evidence type="ECO:0000313" key="9">
    <source>
        <dbReference type="Proteomes" id="UP000504606"/>
    </source>
</evidence>
<proteinExistence type="predicted"/>
<name>A0A6J1TB01_FRAOC</name>
<evidence type="ECO:0000313" key="11">
    <source>
        <dbReference type="RefSeq" id="XP_052127849.1"/>
    </source>
</evidence>
<dbReference type="RefSeq" id="XP_052127849.1">
    <property type="nucleotide sequence ID" value="XM_052271889.1"/>
</dbReference>
<feature type="region of interest" description="Disordered" evidence="5">
    <location>
        <begin position="723"/>
        <end position="747"/>
    </location>
</feature>
<keyword evidence="7" id="KW-0732">Signal</keyword>
<feature type="region of interest" description="Disordered" evidence="5">
    <location>
        <begin position="220"/>
        <end position="246"/>
    </location>
</feature>
<dbReference type="KEGG" id="foc:113213844"/>
<dbReference type="GeneID" id="113213844"/>
<accession>A0A6J1TB01</accession>
<feature type="transmembrane region" description="Helical" evidence="6">
    <location>
        <begin position="658"/>
        <end position="680"/>
    </location>
</feature>
<dbReference type="OrthoDB" id="6082634at2759"/>
<gene>
    <name evidence="10 11" type="primary">LOC113213844</name>
</gene>
<sequence>MPPAALLLALAALAVAVVSAAGAPGPSGTFRKCCPAGQQLSLDLRTCTPLRTRARPADTVYSTDVQDEARDGARDGRVRRGVEDWGWLPEDTVIMDSTSMEVVTLDDLRRAARDAGRPPSRQVAVPRVELAAPPPCPPHDTELLFWDDDVQLYSNGSLLVNQFRPDLFRAPHLGVDVTGDEGERTFLFPAGTFCMDRLTTIPIVALEEDEDVEAGVEDAVEDERAGRSAMANSTETNTQAPESADDEDDSTYFVILLCPCAAQGASCVRKCCHPRSVLVVDAQGDTGCSTDPLAVSFLEQHKALFEVDKQRLRLRQQDHGDVASAALYNMGRAQEARREWGPSKHRPSGQAEENDVFLLHGLPHCSNPLNRRFLLNSKALFNSSEAAQFWILADGSAVVDGFGADNTLPAGSFCGEVALDNETGLRAANLLVCADPDVLSTPFWQRTLYGVLAATGAVFLAATLLVHACLPELRRSLHSSNLMAHTGSLLLAYLALSVNALSSPAPSQVSCLVLAFVLQFSFLAAFFWLNVMCIDISWAFSGLRLPQGSAAERDRKKFFWYSLYAWGSTAAITLTTVALNFLPASHALHPQIGVVNCWFKETTAVLLYFYGPMAFLLLANLVLFVYTAARILAVRKDTAILHKSDHSQRHTGAETQRLVLYVKLFCLMGLTWVTEIISWAAGGRDYYWYATDVINLLRAVFIFIIFCCKRKVLHLIRDRLAGDASDPGGSRGGRSGAGPRGRGRGAGTITSSLTLHQDARRLQHTSSQDSNMTTLTSPSATPEAIVLNMRVSPITGHALS</sequence>
<dbReference type="SUPFAM" id="SSF81321">
    <property type="entry name" value="Family A G protein-coupled receptor-like"/>
    <property type="match status" value="1"/>
</dbReference>